<keyword evidence="6 8" id="KW-0449">Lipoprotein</keyword>
<dbReference type="RefSeq" id="WP_258936291.1">
    <property type="nucleotide sequence ID" value="NZ_JANBBF010000009.1"/>
</dbReference>
<organism evidence="8 9">
    <name type="scientific">Prauserella salsuginis</name>
    <dbReference type="NCBI Taxonomy" id="387889"/>
    <lineage>
        <taxon>Bacteria</taxon>
        <taxon>Bacillati</taxon>
        <taxon>Actinomycetota</taxon>
        <taxon>Actinomycetes</taxon>
        <taxon>Pseudonocardiales</taxon>
        <taxon>Pseudonocardiaceae</taxon>
        <taxon>Prauserella</taxon>
        <taxon>Prauserella salsuginis group</taxon>
    </lineage>
</organism>
<evidence type="ECO:0000313" key="8">
    <source>
        <dbReference type="EMBL" id="MFD6792239.1"/>
    </source>
</evidence>
<evidence type="ECO:0000313" key="9">
    <source>
        <dbReference type="Proteomes" id="UP001598673"/>
    </source>
</evidence>
<feature type="chain" id="PRO_5045616238" evidence="7">
    <location>
        <begin position="26"/>
        <end position="199"/>
    </location>
</feature>
<feature type="signal peptide" evidence="7">
    <location>
        <begin position="1"/>
        <end position="25"/>
    </location>
</feature>
<dbReference type="PROSITE" id="PS51257">
    <property type="entry name" value="PROKAR_LIPOPROTEIN"/>
    <property type="match status" value="1"/>
</dbReference>
<reference evidence="8 9" key="1">
    <citation type="submission" date="2024-09" db="EMBL/GenBank/DDBJ databases">
        <title>The Natural Products Discovery Center: Release of the First 8490 Sequenced Strains for Exploring Actinobacteria Biosynthetic Diversity.</title>
        <authorList>
            <person name="Kalkreuter E."/>
            <person name="Kautsar S.A."/>
            <person name="Yang D."/>
            <person name="Bader C.D."/>
            <person name="Teijaro C.N."/>
            <person name="Fluegel L."/>
            <person name="Davis C.M."/>
            <person name="Simpson J.R."/>
            <person name="Lauterbach L."/>
            <person name="Steele A.D."/>
            <person name="Gui C."/>
            <person name="Meng S."/>
            <person name="Li G."/>
            <person name="Viehrig K."/>
            <person name="Ye F."/>
            <person name="Su P."/>
            <person name="Kiefer A.F."/>
            <person name="Nichols A."/>
            <person name="Cepeda A.J."/>
            <person name="Yan W."/>
            <person name="Fan B."/>
            <person name="Jiang Y."/>
            <person name="Adhikari A."/>
            <person name="Zheng C.-J."/>
            <person name="Schuster L."/>
            <person name="Cowan T.M."/>
            <person name="Smanski M.J."/>
            <person name="Chevrette M.G."/>
            <person name="De Carvalho L.P.S."/>
            <person name="Shen B."/>
        </authorList>
    </citation>
    <scope>NUCLEOTIDE SEQUENCE [LARGE SCALE GENOMIC DNA]</scope>
    <source>
        <strain evidence="8 9">NPDC060353</strain>
    </source>
</reference>
<evidence type="ECO:0000256" key="1">
    <source>
        <dbReference type="ARBA" id="ARBA00004193"/>
    </source>
</evidence>
<proteinExistence type="predicted"/>
<keyword evidence="2" id="KW-1003">Cell membrane</keyword>
<keyword evidence="3 7" id="KW-0732">Signal</keyword>
<comment type="caution">
    <text evidence="8">The sequence shown here is derived from an EMBL/GenBank/DDBJ whole genome shotgun (WGS) entry which is preliminary data.</text>
</comment>
<evidence type="ECO:0000256" key="6">
    <source>
        <dbReference type="ARBA" id="ARBA00023288"/>
    </source>
</evidence>
<sequence>MEVRHRLVKPAVIASSLVVLMLASACGTEGGDINDDPNAGTVQDQFNTLMQRPSFEDMTERYKQMIKEVQDATVNIAGIPEWEIPEGRTPVSGARCGFDFPDIGGDGGTRQISGGLSKGPIPENRWPDVIDRVTQIAQRYGFESQQVFHDKPQNHQISFSDSYGGEFSFGTESNTSMAITSGCFLLEQARQRGAPSETD</sequence>
<dbReference type="InterPro" id="IPR032018">
    <property type="entry name" value="LppA/LppB/LprP"/>
</dbReference>
<accession>A0ABW6FZ11</accession>
<dbReference type="Proteomes" id="UP001598673">
    <property type="component" value="Unassembled WGS sequence"/>
</dbReference>
<dbReference type="EMBL" id="JBHXCV010000001">
    <property type="protein sequence ID" value="MFD6792239.1"/>
    <property type="molecule type" value="Genomic_DNA"/>
</dbReference>
<gene>
    <name evidence="8" type="ORF">ACFWGY_02755</name>
</gene>
<evidence type="ECO:0000256" key="5">
    <source>
        <dbReference type="ARBA" id="ARBA00023139"/>
    </source>
</evidence>
<keyword evidence="5" id="KW-0564">Palmitate</keyword>
<protein>
    <submittedName>
        <fullName evidence="8">LppA family lipoprotein</fullName>
    </submittedName>
</protein>
<comment type="subcellular location">
    <subcellularLocation>
        <location evidence="1">Cell membrane</location>
        <topology evidence="1">Lipid-anchor</topology>
    </subcellularLocation>
</comment>
<evidence type="ECO:0000256" key="7">
    <source>
        <dbReference type="SAM" id="SignalP"/>
    </source>
</evidence>
<keyword evidence="4" id="KW-0472">Membrane</keyword>
<evidence type="ECO:0000256" key="4">
    <source>
        <dbReference type="ARBA" id="ARBA00023136"/>
    </source>
</evidence>
<dbReference type="Pfam" id="PF16708">
    <property type="entry name" value="LppA"/>
    <property type="match status" value="1"/>
</dbReference>
<keyword evidence="9" id="KW-1185">Reference proteome</keyword>
<evidence type="ECO:0000256" key="2">
    <source>
        <dbReference type="ARBA" id="ARBA00022475"/>
    </source>
</evidence>
<evidence type="ECO:0000256" key="3">
    <source>
        <dbReference type="ARBA" id="ARBA00022729"/>
    </source>
</evidence>
<name>A0ABW6FZ11_9PSEU</name>
<dbReference type="Gene3D" id="3.30.2030.20">
    <property type="match status" value="1"/>
</dbReference>